<dbReference type="InterPro" id="IPR000630">
    <property type="entry name" value="Ribosomal_uS8"/>
</dbReference>
<evidence type="ECO:0000256" key="4">
    <source>
        <dbReference type="SAM" id="MobiDB-lite"/>
    </source>
</evidence>
<dbReference type="GO" id="GO:0005840">
    <property type="term" value="C:ribosome"/>
    <property type="evidence" value="ECO:0007669"/>
    <property type="project" value="UniProtKB-KW"/>
</dbReference>
<dbReference type="InterPro" id="IPR035987">
    <property type="entry name" value="Ribosomal_uS8_sf"/>
</dbReference>
<dbReference type="Gene3D" id="3.30.1370.30">
    <property type="match status" value="1"/>
</dbReference>
<organism evidence="5">
    <name type="scientific">Marophrys sp. SRT127</name>
    <dbReference type="NCBI Taxonomy" id="2488311"/>
    <lineage>
        <taxon>Eukaryota</taxon>
        <taxon>Haptista</taxon>
        <taxon>Centroplasthelida</taxon>
        <taxon>Panacanthocystida</taxon>
        <taxon>Acanthocystida</taxon>
        <taxon>Marophrys</taxon>
    </lineage>
</organism>
<reference evidence="5" key="1">
    <citation type="journal article" date="2019" name="Sci. Rep.">
        <title>Horizontally-acquired genetic elements in the mitochondrial genome of a centrohelid Marophrys sp. SRT127.</title>
        <authorList>
            <person name="Nishimura Y."/>
            <person name="Shiratori T."/>
            <person name="Ishida K."/>
            <person name="Hashimoto T."/>
            <person name="Ohkuma M."/>
            <person name="Inagaki Y."/>
        </authorList>
    </citation>
    <scope>NUCLEOTIDE SEQUENCE</scope>
    <source>
        <strain evidence="5">SRT127</strain>
    </source>
</reference>
<proteinExistence type="inferred from homology"/>
<dbReference type="AlphaFoldDB" id="A0A455RE97"/>
<dbReference type="GO" id="GO:0006412">
    <property type="term" value="P:translation"/>
    <property type="evidence" value="ECO:0007669"/>
    <property type="project" value="InterPro"/>
</dbReference>
<evidence type="ECO:0000256" key="3">
    <source>
        <dbReference type="ARBA" id="ARBA00023274"/>
    </source>
</evidence>
<protein>
    <submittedName>
        <fullName evidence="5">30S ribosomal protein S8</fullName>
    </submittedName>
</protein>
<feature type="compositionally biased region" description="Polar residues" evidence="4">
    <location>
        <begin position="117"/>
        <end position="130"/>
    </location>
</feature>
<geneLocation type="mitochondrion" evidence="5"/>
<evidence type="ECO:0000256" key="2">
    <source>
        <dbReference type="ARBA" id="ARBA00022980"/>
    </source>
</evidence>
<comment type="similarity">
    <text evidence="1">Belongs to the universal ribosomal protein uS8 family.</text>
</comment>
<dbReference type="Pfam" id="PF00410">
    <property type="entry name" value="Ribosomal_S8"/>
    <property type="match status" value="1"/>
</dbReference>
<evidence type="ECO:0000256" key="1">
    <source>
        <dbReference type="ARBA" id="ARBA00006471"/>
    </source>
</evidence>
<sequence length="180" mass="20269">MSNSSPLSNLLSHIKNAQKNRILVIEHPRTKLIIGFLTVLREHGYIRGYRFHSHSLRLLHKQRQNKIEILLKYRNQAPAINNIMRISKPSKKLYITVKALADLESSAKKGMSGVISPRTSSDDGSCSPQMRGNPPLIRRRLEMSPFMRGIYILSTPKGGIISSTLAYKLNTGGEVLGHVW</sequence>
<feature type="region of interest" description="Disordered" evidence="4">
    <location>
        <begin position="111"/>
        <end position="135"/>
    </location>
</feature>
<dbReference type="SUPFAM" id="SSF56047">
    <property type="entry name" value="Ribosomal protein S8"/>
    <property type="match status" value="1"/>
</dbReference>
<keyword evidence="2 5" id="KW-0689">Ribosomal protein</keyword>
<gene>
    <name evidence="5" type="primary">rps8</name>
</gene>
<keyword evidence="3" id="KW-0687">Ribonucleoprotein</keyword>
<keyword evidence="5" id="KW-0496">Mitochondrion</keyword>
<name>A0A455RE97_9EUKA</name>
<dbReference type="Gene3D" id="3.30.1490.10">
    <property type="match status" value="1"/>
</dbReference>
<dbReference type="GO" id="GO:1990904">
    <property type="term" value="C:ribonucleoprotein complex"/>
    <property type="evidence" value="ECO:0007669"/>
    <property type="project" value="UniProtKB-KW"/>
</dbReference>
<dbReference type="GO" id="GO:0003735">
    <property type="term" value="F:structural constituent of ribosome"/>
    <property type="evidence" value="ECO:0007669"/>
    <property type="project" value="InterPro"/>
</dbReference>
<evidence type="ECO:0000313" key="5">
    <source>
        <dbReference type="EMBL" id="BBH42959.1"/>
    </source>
</evidence>
<accession>A0A455RE97</accession>
<dbReference type="PANTHER" id="PTHR11758">
    <property type="entry name" value="40S RIBOSOMAL PROTEIN S15A"/>
    <property type="match status" value="1"/>
</dbReference>
<dbReference type="EMBL" id="AP019310">
    <property type="protein sequence ID" value="BBH42959.1"/>
    <property type="molecule type" value="Genomic_DNA"/>
</dbReference>